<feature type="chain" id="PRO_5046258739" evidence="2">
    <location>
        <begin position="27"/>
        <end position="235"/>
    </location>
</feature>
<dbReference type="RefSeq" id="WP_188482432.1">
    <property type="nucleotide sequence ID" value="NZ_BMFC01000006.1"/>
</dbReference>
<evidence type="ECO:0000256" key="1">
    <source>
        <dbReference type="SAM" id="MobiDB-lite"/>
    </source>
</evidence>
<keyword evidence="2" id="KW-0732">Signal</keyword>
<evidence type="ECO:0000313" key="4">
    <source>
        <dbReference type="Proteomes" id="UP000645462"/>
    </source>
</evidence>
<evidence type="ECO:0000256" key="2">
    <source>
        <dbReference type="SAM" id="SignalP"/>
    </source>
</evidence>
<feature type="region of interest" description="Disordered" evidence="1">
    <location>
        <begin position="58"/>
        <end position="86"/>
    </location>
</feature>
<reference evidence="4" key="1">
    <citation type="journal article" date="2019" name="Int. J. Syst. Evol. Microbiol.">
        <title>The Global Catalogue of Microorganisms (GCM) 10K type strain sequencing project: providing services to taxonomists for standard genome sequencing and annotation.</title>
        <authorList>
            <consortium name="The Broad Institute Genomics Platform"/>
            <consortium name="The Broad Institute Genome Sequencing Center for Infectious Disease"/>
            <person name="Wu L."/>
            <person name="Ma J."/>
        </authorList>
    </citation>
    <scope>NUCLEOTIDE SEQUENCE [LARGE SCALE GENOMIC DNA]</scope>
    <source>
        <strain evidence="4">CGMCC 1.12478</strain>
    </source>
</reference>
<feature type="compositionally biased region" description="Polar residues" evidence="1">
    <location>
        <begin position="62"/>
        <end position="73"/>
    </location>
</feature>
<name>A0ABQ1KT49_9RHOB</name>
<sequence>MISSKPAAQIIGLPVLLGLLSTPIHASTPDVGSADLNTNMTVRSVELIFPQYAQVGGDNISGGDNESSDSNRVSGIPSGPPVAASTQQTNLFVRRLNESEQICDVMDEEYRIACFAVTYRELAKEMPANGDYEEARDVLLDTARKLDDIVRSNIDRQKPALTARIRNNTGQSQPTPPMRAVQAPRVAELNRQASDVLAEAETVLLRSASSDATRAIHYQRIAAAVGSNKVLLRSA</sequence>
<gene>
    <name evidence="3" type="ORF">GCM10011363_25380</name>
</gene>
<dbReference type="EMBL" id="BMFC01000006">
    <property type="protein sequence ID" value="GGC07562.1"/>
    <property type="molecule type" value="Genomic_DNA"/>
</dbReference>
<organism evidence="3 4">
    <name type="scientific">Marivita lacus</name>
    <dbReference type="NCBI Taxonomy" id="1323742"/>
    <lineage>
        <taxon>Bacteria</taxon>
        <taxon>Pseudomonadati</taxon>
        <taxon>Pseudomonadota</taxon>
        <taxon>Alphaproteobacteria</taxon>
        <taxon>Rhodobacterales</taxon>
        <taxon>Roseobacteraceae</taxon>
        <taxon>Marivita</taxon>
    </lineage>
</organism>
<feature type="signal peptide" evidence="2">
    <location>
        <begin position="1"/>
        <end position="26"/>
    </location>
</feature>
<keyword evidence="4" id="KW-1185">Reference proteome</keyword>
<dbReference type="Proteomes" id="UP000645462">
    <property type="component" value="Unassembled WGS sequence"/>
</dbReference>
<comment type="caution">
    <text evidence="3">The sequence shown here is derived from an EMBL/GenBank/DDBJ whole genome shotgun (WGS) entry which is preliminary data.</text>
</comment>
<evidence type="ECO:0000313" key="3">
    <source>
        <dbReference type="EMBL" id="GGC07562.1"/>
    </source>
</evidence>
<protein>
    <submittedName>
        <fullName evidence="3">Uncharacterized protein</fullName>
    </submittedName>
</protein>
<accession>A0ABQ1KT49</accession>
<proteinExistence type="predicted"/>